<organism evidence="1 2">
    <name type="scientific">Labedella phragmitis</name>
    <dbReference type="NCBI Taxonomy" id="2498849"/>
    <lineage>
        <taxon>Bacteria</taxon>
        <taxon>Bacillati</taxon>
        <taxon>Actinomycetota</taxon>
        <taxon>Actinomycetes</taxon>
        <taxon>Micrococcales</taxon>
        <taxon>Microbacteriaceae</taxon>
        <taxon>Labedella</taxon>
    </lineage>
</organism>
<comment type="caution">
    <text evidence="1">The sequence shown here is derived from an EMBL/GenBank/DDBJ whole genome shotgun (WGS) entry which is preliminary data.</text>
</comment>
<keyword evidence="2" id="KW-1185">Reference proteome</keyword>
<reference evidence="1 2" key="1">
    <citation type="submission" date="2018-12" db="EMBL/GenBank/DDBJ databases">
        <authorList>
            <person name="Li F."/>
        </authorList>
    </citation>
    <scope>NUCLEOTIDE SEQUENCE [LARGE SCALE GENOMIC DNA]</scope>
    <source>
        <strain evidence="1 2">11W25H-1</strain>
    </source>
</reference>
<evidence type="ECO:0000313" key="2">
    <source>
        <dbReference type="Proteomes" id="UP000288547"/>
    </source>
</evidence>
<dbReference type="RefSeq" id="WP_128493618.1">
    <property type="nucleotide sequence ID" value="NZ_RZNB01000001.1"/>
</dbReference>
<accession>A0A3S3ZCW7</accession>
<evidence type="ECO:0000313" key="1">
    <source>
        <dbReference type="EMBL" id="RWZ52775.1"/>
    </source>
</evidence>
<dbReference type="Proteomes" id="UP000288547">
    <property type="component" value="Unassembled WGS sequence"/>
</dbReference>
<evidence type="ECO:0008006" key="3">
    <source>
        <dbReference type="Google" id="ProtNLM"/>
    </source>
</evidence>
<name>A0A3S3ZCW7_9MICO</name>
<dbReference type="EMBL" id="RZNB01000001">
    <property type="protein sequence ID" value="RWZ52775.1"/>
    <property type="molecule type" value="Genomic_DNA"/>
</dbReference>
<dbReference type="InterPro" id="IPR007612">
    <property type="entry name" value="LOR"/>
</dbReference>
<dbReference type="Pfam" id="PF04525">
    <property type="entry name" value="LOR"/>
    <property type="match status" value="1"/>
</dbReference>
<dbReference type="AlphaFoldDB" id="A0A3S3ZCW7"/>
<protein>
    <recommendedName>
        <fullName evidence="3">Scramblase</fullName>
    </recommendedName>
</protein>
<proteinExistence type="predicted"/>
<dbReference type="OrthoDB" id="572274at2"/>
<sequence length="197" mass="22192">MTDAFPTTPQNTQHLARFFVKQRITAMVNRYEIRAANPDGSEGAVIAMAQQKRLAFKEQVTFFADEARTQPVFSFRARQAMDFAAMYDVVDAAGTPIGSFQKDFKASLLRSSFHLSGPGFEAYGQERNAAIAIIRRFVDLPFSFHFDFTDKQSGQVVMSSERQFSLRDRYTVDVPDPRVDFRLAAAMAVGLDALLQR</sequence>
<gene>
    <name evidence="1" type="ORF">ELQ90_02190</name>
</gene>